<dbReference type="eggNOG" id="KOG2965">
    <property type="taxonomic scope" value="Eukaryota"/>
</dbReference>
<dbReference type="InterPro" id="IPR006035">
    <property type="entry name" value="Ureohydrolase"/>
</dbReference>
<dbReference type="AlphaFoldDB" id="M2M0R0"/>
<dbReference type="OMA" id="YDSGHYH"/>
<comment type="similarity">
    <text evidence="4">Belongs to the arginase family.</text>
</comment>
<dbReference type="HOGENOM" id="CLU_079447_0_0_1"/>
<dbReference type="GO" id="GO:0005634">
    <property type="term" value="C:nucleus"/>
    <property type="evidence" value="ECO:0007669"/>
    <property type="project" value="TreeGrafter"/>
</dbReference>
<keyword evidence="6" id="KW-1185">Reference proteome</keyword>
<dbReference type="PROSITE" id="PS51409">
    <property type="entry name" value="ARGINASE_2"/>
    <property type="match status" value="1"/>
</dbReference>
<dbReference type="CDD" id="cd09999">
    <property type="entry name" value="Arginase-like_1"/>
    <property type="match status" value="1"/>
</dbReference>
<dbReference type="GeneID" id="19109466"/>
<dbReference type="Proteomes" id="UP000011761">
    <property type="component" value="Unassembled WGS sequence"/>
</dbReference>
<evidence type="ECO:0000313" key="5">
    <source>
        <dbReference type="EMBL" id="EMD00598.1"/>
    </source>
</evidence>
<evidence type="ECO:0000313" key="6">
    <source>
        <dbReference type="Proteomes" id="UP000011761"/>
    </source>
</evidence>
<keyword evidence="1" id="KW-0479">Metal-binding</keyword>
<dbReference type="Gene3D" id="3.40.800.10">
    <property type="entry name" value="Ureohydrolase domain"/>
    <property type="match status" value="1"/>
</dbReference>
<dbReference type="RefSeq" id="XP_007671782.1">
    <property type="nucleotide sequence ID" value="XM_007673592.1"/>
</dbReference>
<dbReference type="EMBL" id="KB445550">
    <property type="protein sequence ID" value="EMD00598.1"/>
    <property type="molecule type" value="Genomic_DNA"/>
</dbReference>
<gene>
    <name evidence="5" type="ORF">BAUCODRAFT_175205</name>
</gene>
<accession>M2M0R0</accession>
<dbReference type="GO" id="GO:0005829">
    <property type="term" value="C:cytosol"/>
    <property type="evidence" value="ECO:0007669"/>
    <property type="project" value="TreeGrafter"/>
</dbReference>
<dbReference type="PANTHER" id="PTHR43782">
    <property type="entry name" value="ARGINASE"/>
    <property type="match status" value="1"/>
</dbReference>
<dbReference type="GO" id="GO:0004053">
    <property type="term" value="F:arginase activity"/>
    <property type="evidence" value="ECO:0007669"/>
    <property type="project" value="TreeGrafter"/>
</dbReference>
<organism evidence="5 6">
    <name type="scientific">Baudoinia panamericana (strain UAMH 10762)</name>
    <name type="common">Angels' share fungus</name>
    <name type="synonym">Baudoinia compniacensis (strain UAMH 10762)</name>
    <dbReference type="NCBI Taxonomy" id="717646"/>
    <lineage>
        <taxon>Eukaryota</taxon>
        <taxon>Fungi</taxon>
        <taxon>Dikarya</taxon>
        <taxon>Ascomycota</taxon>
        <taxon>Pezizomycotina</taxon>
        <taxon>Dothideomycetes</taxon>
        <taxon>Dothideomycetidae</taxon>
        <taxon>Mycosphaerellales</taxon>
        <taxon>Teratosphaeriaceae</taxon>
        <taxon>Baudoinia</taxon>
    </lineage>
</organism>
<dbReference type="KEGG" id="bcom:BAUCODRAFT_175205"/>
<sequence>MQYRGVQIISAPYHVGEINIGVGKGPQAILDGGLTAALHGMGVATVISMVDSVQDYEGEIGRSFELMRRIANGVRSARREHMFPVVLGGNCFSSVGISAGIDDIPIDDLGMIWHDAHDDYHVPDTLSSGYFDAMGVSMLTGESWHTLVHSIPGFRPIKKTNIILCGTRDVTETERRRLNDAGFKVIWGHGADEARSGTYAEALEHALRTQSAPKHVMVHWDLDVLDADKCGKANKFAAPGGLTGRDLQDIADMLPKYTSPTSLLVASFDPACSKDDGTHIAQTAVTATCRLISSLVSQGQLLCART</sequence>
<dbReference type="SUPFAM" id="SSF52768">
    <property type="entry name" value="Arginase/deacetylase"/>
    <property type="match status" value="1"/>
</dbReference>
<dbReference type="STRING" id="717646.M2M0R0"/>
<dbReference type="InterPro" id="IPR023696">
    <property type="entry name" value="Ureohydrolase_dom_sf"/>
</dbReference>
<protein>
    <recommendedName>
        <fullName evidence="7">Arginase</fullName>
    </recommendedName>
</protein>
<dbReference type="GO" id="GO:0030145">
    <property type="term" value="F:manganese ion binding"/>
    <property type="evidence" value="ECO:0007669"/>
    <property type="project" value="TreeGrafter"/>
</dbReference>
<evidence type="ECO:0000256" key="3">
    <source>
        <dbReference type="ARBA" id="ARBA00023211"/>
    </source>
</evidence>
<dbReference type="PANTHER" id="PTHR43782:SF3">
    <property type="entry name" value="ARGINASE"/>
    <property type="match status" value="1"/>
</dbReference>
<proteinExistence type="inferred from homology"/>
<name>M2M0R0_BAUPA</name>
<evidence type="ECO:0000256" key="4">
    <source>
        <dbReference type="PROSITE-ProRule" id="PRU00742"/>
    </source>
</evidence>
<dbReference type="PRINTS" id="PR00116">
    <property type="entry name" value="ARGINASE"/>
</dbReference>
<keyword evidence="2" id="KW-0378">Hydrolase</keyword>
<evidence type="ECO:0000256" key="1">
    <source>
        <dbReference type="ARBA" id="ARBA00022723"/>
    </source>
</evidence>
<evidence type="ECO:0000256" key="2">
    <source>
        <dbReference type="ARBA" id="ARBA00022801"/>
    </source>
</evidence>
<reference evidence="5 6" key="1">
    <citation type="journal article" date="2012" name="PLoS Pathog.">
        <title>Diverse lifestyles and strategies of plant pathogenesis encoded in the genomes of eighteen Dothideomycetes fungi.</title>
        <authorList>
            <person name="Ohm R.A."/>
            <person name="Feau N."/>
            <person name="Henrissat B."/>
            <person name="Schoch C.L."/>
            <person name="Horwitz B.A."/>
            <person name="Barry K.W."/>
            <person name="Condon B.J."/>
            <person name="Copeland A.C."/>
            <person name="Dhillon B."/>
            <person name="Glaser F."/>
            <person name="Hesse C.N."/>
            <person name="Kosti I."/>
            <person name="LaButti K."/>
            <person name="Lindquist E.A."/>
            <person name="Lucas S."/>
            <person name="Salamov A.A."/>
            <person name="Bradshaw R.E."/>
            <person name="Ciuffetti L."/>
            <person name="Hamelin R.C."/>
            <person name="Kema G.H.J."/>
            <person name="Lawrence C."/>
            <person name="Scott J.A."/>
            <person name="Spatafora J.W."/>
            <person name="Turgeon B.G."/>
            <person name="de Wit P.J.G.M."/>
            <person name="Zhong S."/>
            <person name="Goodwin S.B."/>
            <person name="Grigoriev I.V."/>
        </authorList>
    </citation>
    <scope>NUCLEOTIDE SEQUENCE [LARGE SCALE GENOMIC DNA]</scope>
    <source>
        <strain evidence="5 6">UAMH 10762</strain>
    </source>
</reference>
<dbReference type="OrthoDB" id="9992747at2759"/>
<dbReference type="Pfam" id="PF00491">
    <property type="entry name" value="Arginase"/>
    <property type="match status" value="1"/>
</dbReference>
<keyword evidence="3" id="KW-0464">Manganese</keyword>
<evidence type="ECO:0008006" key="7">
    <source>
        <dbReference type="Google" id="ProtNLM"/>
    </source>
</evidence>